<evidence type="ECO:0000313" key="11">
    <source>
        <dbReference type="EMBL" id="RGR70660.1"/>
    </source>
</evidence>
<accession>A0A412FR79</accession>
<proteinExistence type="inferred from homology"/>
<organism evidence="11 12">
    <name type="scientific">Holdemania filiformis</name>
    <dbReference type="NCBI Taxonomy" id="61171"/>
    <lineage>
        <taxon>Bacteria</taxon>
        <taxon>Bacillati</taxon>
        <taxon>Bacillota</taxon>
        <taxon>Erysipelotrichia</taxon>
        <taxon>Erysipelotrichales</taxon>
        <taxon>Erysipelotrichaceae</taxon>
        <taxon>Holdemania</taxon>
    </lineage>
</organism>
<comment type="function">
    <text evidence="10">Involved in 1,2-propanediol (1,2-PD) degradation by catalyzing the conversion of propanoyl-CoA to propanoyl-phosphate.</text>
</comment>
<dbReference type="PANTHER" id="PTHR39453">
    <property type="entry name" value="PHOSPHATE PROPANOYLTRANSFERASE"/>
    <property type="match status" value="1"/>
</dbReference>
<evidence type="ECO:0000256" key="5">
    <source>
        <dbReference type="ARBA" id="ARBA00022679"/>
    </source>
</evidence>
<evidence type="ECO:0000256" key="8">
    <source>
        <dbReference type="ARBA" id="ARBA00023315"/>
    </source>
</evidence>
<keyword evidence="7" id="KW-0862">Zinc</keyword>
<evidence type="ECO:0000256" key="9">
    <source>
        <dbReference type="ARBA" id="ARBA00047589"/>
    </source>
</evidence>
<dbReference type="PIRSF" id="PIRSF010130">
    <property type="entry name" value="PduL"/>
    <property type="match status" value="1"/>
</dbReference>
<gene>
    <name evidence="11" type="ORF">DWY25_13800</name>
</gene>
<keyword evidence="6" id="KW-0479">Metal-binding</keyword>
<comment type="cofactor">
    <cofactor evidence="1">
        <name>Zn(2+)</name>
        <dbReference type="ChEBI" id="CHEBI:29105"/>
    </cofactor>
</comment>
<dbReference type="GO" id="GO:0016747">
    <property type="term" value="F:acyltransferase activity, transferring groups other than amino-acyl groups"/>
    <property type="evidence" value="ECO:0007669"/>
    <property type="project" value="InterPro"/>
</dbReference>
<dbReference type="Pfam" id="PF06130">
    <property type="entry name" value="PTAC"/>
    <property type="match status" value="1"/>
</dbReference>
<dbReference type="EC" id="2.3.1.222" evidence="3 10"/>
<dbReference type="GO" id="GO:0046872">
    <property type="term" value="F:metal ion binding"/>
    <property type="evidence" value="ECO:0007669"/>
    <property type="project" value="UniProtKB-KW"/>
</dbReference>
<evidence type="ECO:0000256" key="4">
    <source>
        <dbReference type="ARBA" id="ARBA00020837"/>
    </source>
</evidence>
<evidence type="ECO:0000256" key="10">
    <source>
        <dbReference type="PIRNR" id="PIRNR010130"/>
    </source>
</evidence>
<dbReference type="UniPathway" id="UPA00621"/>
<evidence type="ECO:0000256" key="6">
    <source>
        <dbReference type="ARBA" id="ARBA00022723"/>
    </source>
</evidence>
<dbReference type="Proteomes" id="UP000284178">
    <property type="component" value="Unassembled WGS sequence"/>
</dbReference>
<dbReference type="EMBL" id="QRUP01000020">
    <property type="protein sequence ID" value="RGR70660.1"/>
    <property type="molecule type" value="Genomic_DNA"/>
</dbReference>
<comment type="pathway">
    <text evidence="10">Polyol metabolism; 1,2-propanediol degradation.</text>
</comment>
<dbReference type="InterPro" id="IPR008300">
    <property type="entry name" value="PTAC"/>
</dbReference>
<dbReference type="PANTHER" id="PTHR39453:SF1">
    <property type="entry name" value="PHOSPHATE PROPANOYLTRANSFERASE"/>
    <property type="match status" value="1"/>
</dbReference>
<keyword evidence="5 10" id="KW-0808">Transferase</keyword>
<dbReference type="GO" id="GO:0051144">
    <property type="term" value="P:1,2-propanediol catabolic process"/>
    <property type="evidence" value="ECO:0007669"/>
    <property type="project" value="UniProtKB-UniPathway"/>
</dbReference>
<comment type="caution">
    <text evidence="11">The sequence shown here is derived from an EMBL/GenBank/DDBJ whole genome shotgun (WGS) entry which is preliminary data.</text>
</comment>
<keyword evidence="12" id="KW-1185">Reference proteome</keyword>
<comment type="similarity">
    <text evidence="2 10">Belongs to the PduL family.</text>
</comment>
<evidence type="ECO:0000256" key="7">
    <source>
        <dbReference type="ARBA" id="ARBA00022833"/>
    </source>
</evidence>
<evidence type="ECO:0000256" key="1">
    <source>
        <dbReference type="ARBA" id="ARBA00001947"/>
    </source>
</evidence>
<evidence type="ECO:0000313" key="12">
    <source>
        <dbReference type="Proteomes" id="UP000284178"/>
    </source>
</evidence>
<dbReference type="AlphaFoldDB" id="A0A412FR79"/>
<dbReference type="NCBIfam" id="NF011652">
    <property type="entry name" value="PRK15070.1"/>
    <property type="match status" value="1"/>
</dbReference>
<keyword evidence="8 10" id="KW-0012">Acyltransferase</keyword>
<evidence type="ECO:0000256" key="2">
    <source>
        <dbReference type="ARBA" id="ARBA00007342"/>
    </source>
</evidence>
<evidence type="ECO:0000256" key="3">
    <source>
        <dbReference type="ARBA" id="ARBA00012206"/>
    </source>
</evidence>
<comment type="catalytic activity">
    <reaction evidence="9 10">
        <text>propanoyl-CoA + phosphate = propanoyl phosphate + CoA</text>
        <dbReference type="Rhea" id="RHEA:28046"/>
        <dbReference type="ChEBI" id="CHEBI:43474"/>
        <dbReference type="ChEBI" id="CHEBI:57287"/>
        <dbReference type="ChEBI" id="CHEBI:57392"/>
        <dbReference type="ChEBI" id="CHEBI:58933"/>
        <dbReference type="EC" id="2.3.1.222"/>
    </reaction>
</comment>
<reference evidence="11 12" key="1">
    <citation type="submission" date="2018-08" db="EMBL/GenBank/DDBJ databases">
        <title>A genome reference for cultivated species of the human gut microbiota.</title>
        <authorList>
            <person name="Zou Y."/>
            <person name="Xue W."/>
            <person name="Luo G."/>
        </authorList>
    </citation>
    <scope>NUCLEOTIDE SEQUENCE [LARGE SCALE GENOMIC DNA]</scope>
    <source>
        <strain evidence="11 12">AF24-29</strain>
    </source>
</reference>
<name>A0A412FR79_9FIRM</name>
<sequence>MNMKERGSKIMSEEKVLVEVSARHIHLTDADVEALFGPGYKLTVKKELSQPGQFASNEKVTIKGERGEMKLSVLGPTRPETQVELSLTEARTVGVKAMIRESGDIEGTQGITIIGPAGSIEITKGVIAAKRHIHMTPADAEKYGVTNGQIVSVKIDTDGRSLTFGDTVVRVSEKYALAMHIDTDEANAAAISGSALGEIIK</sequence>
<protein>
    <recommendedName>
        <fullName evidence="4 10">Phosphate propanoyltransferase</fullName>
        <ecNumber evidence="3 10">2.3.1.222</ecNumber>
    </recommendedName>
</protein>